<comment type="caution">
    <text evidence="1">The sequence shown here is derived from an EMBL/GenBank/DDBJ whole genome shotgun (WGS) entry which is preliminary data.</text>
</comment>
<evidence type="ECO:0000313" key="2">
    <source>
        <dbReference type="Proteomes" id="UP001183414"/>
    </source>
</evidence>
<proteinExistence type="predicted"/>
<evidence type="ECO:0000313" key="1">
    <source>
        <dbReference type="EMBL" id="MDT0382297.1"/>
    </source>
</evidence>
<sequence length="96" mass="10423">MESTEMTVGDLHDRLSTCDSAALLQLAMNPYFPMSHRPAQIIQTVDENGRSAVYLAEGNEAETQLGPLPPEVAAALAWHEPAPAPRQRIRRGADGN</sequence>
<dbReference type="Proteomes" id="UP001183414">
    <property type="component" value="Unassembled WGS sequence"/>
</dbReference>
<accession>A0ABU2P0N1</accession>
<gene>
    <name evidence="1" type="ORF">RM572_26410</name>
</gene>
<keyword evidence="2" id="KW-1185">Reference proteome</keyword>
<reference evidence="2" key="1">
    <citation type="submission" date="2023-07" db="EMBL/GenBank/DDBJ databases">
        <title>30 novel species of actinomycetes from the DSMZ collection.</title>
        <authorList>
            <person name="Nouioui I."/>
        </authorList>
    </citation>
    <scope>NUCLEOTIDE SEQUENCE [LARGE SCALE GENOMIC DNA]</scope>
    <source>
        <strain evidence="2">DSM 42041</strain>
    </source>
</reference>
<dbReference type="EMBL" id="JAVREQ010000034">
    <property type="protein sequence ID" value="MDT0382297.1"/>
    <property type="molecule type" value="Genomic_DNA"/>
</dbReference>
<organism evidence="1 2">
    <name type="scientific">Streptomyces hazeniae</name>
    <dbReference type="NCBI Taxonomy" id="3075538"/>
    <lineage>
        <taxon>Bacteria</taxon>
        <taxon>Bacillati</taxon>
        <taxon>Actinomycetota</taxon>
        <taxon>Actinomycetes</taxon>
        <taxon>Kitasatosporales</taxon>
        <taxon>Streptomycetaceae</taxon>
        <taxon>Streptomyces</taxon>
    </lineage>
</organism>
<dbReference type="RefSeq" id="WP_311675895.1">
    <property type="nucleotide sequence ID" value="NZ_JAVREQ010000034.1"/>
</dbReference>
<protein>
    <submittedName>
        <fullName evidence="1">Uncharacterized protein</fullName>
    </submittedName>
</protein>
<name>A0ABU2P0N1_9ACTN</name>